<evidence type="ECO:0000313" key="13">
    <source>
        <dbReference type="EMBL" id="EGT57349.1"/>
    </source>
</evidence>
<dbReference type="GO" id="GO:0000978">
    <property type="term" value="F:RNA polymerase II cis-regulatory region sequence-specific DNA binding"/>
    <property type="evidence" value="ECO:0007669"/>
    <property type="project" value="TreeGrafter"/>
</dbReference>
<dbReference type="Gene3D" id="1.10.10.60">
    <property type="entry name" value="Homeodomain-like"/>
    <property type="match status" value="1"/>
</dbReference>
<evidence type="ECO:0000256" key="5">
    <source>
        <dbReference type="ARBA" id="ARBA00023155"/>
    </source>
</evidence>
<evidence type="ECO:0000256" key="10">
    <source>
        <dbReference type="RuleBase" id="RU361129"/>
    </source>
</evidence>
<dbReference type="SMART" id="SM00389">
    <property type="entry name" value="HOX"/>
    <property type="match status" value="1"/>
</dbReference>
<dbReference type="eggNOG" id="KOG2252">
    <property type="taxonomic scope" value="Eukaryota"/>
</dbReference>
<feature type="domain" description="Homeobox" evidence="11">
    <location>
        <begin position="346"/>
        <end position="403"/>
    </location>
</feature>
<dbReference type="Pfam" id="PF00046">
    <property type="entry name" value="Homeodomain"/>
    <property type="match status" value="1"/>
</dbReference>
<dbReference type="SUPFAM" id="SSF47413">
    <property type="entry name" value="lambda repressor-like DNA-binding domains"/>
    <property type="match status" value="1"/>
</dbReference>
<dbReference type="PROSITE" id="PS50071">
    <property type="entry name" value="HOMEOBOX_2"/>
    <property type="match status" value="1"/>
</dbReference>
<evidence type="ECO:0000256" key="3">
    <source>
        <dbReference type="ARBA" id="ARBA00023015"/>
    </source>
</evidence>
<dbReference type="GO" id="GO:0000981">
    <property type="term" value="F:DNA-binding transcription factor activity, RNA polymerase II-specific"/>
    <property type="evidence" value="ECO:0007669"/>
    <property type="project" value="TreeGrafter"/>
</dbReference>
<dbReference type="InterPro" id="IPR051649">
    <property type="entry name" value="CUT_Homeobox"/>
</dbReference>
<dbReference type="EMBL" id="GL379861">
    <property type="protein sequence ID" value="EGT57349.1"/>
    <property type="molecule type" value="Genomic_DNA"/>
</dbReference>
<dbReference type="Proteomes" id="UP000008068">
    <property type="component" value="Unassembled WGS sequence"/>
</dbReference>
<dbReference type="CDD" id="cd00086">
    <property type="entry name" value="homeodomain"/>
    <property type="match status" value="1"/>
</dbReference>
<dbReference type="Pfam" id="PF02376">
    <property type="entry name" value="CUT"/>
    <property type="match status" value="1"/>
</dbReference>
<sequence>MPHHFESTFNALEGTHFENLNFEGLIDDEVVENSTNPPINGIYAEFEGQGGSSDNIQNEFAQEPAHFDCYDYDNETGVTYQQQLQQQYQQHFAYELVQVQQDYQGAVIDHHVEAPVEIADGYMAGNEDYHAGIDQFVGNNDHLYAAPHHHLQNHQQIGWSVEAVGTHLTQEQSVPQESIKFYGTHQVENQENMDPLASGVPPKNLQFAMPQYSVGVDYEQRSPIKLVQEERPEVMLEAEVIALDSVLANELLDEKVDYIDTKEMMGRLKEWMTKTGNLQKSFAEKILNLSQSSLSTMISRPKSFGNLKRGGKKQYYRMFNFLKYDEQIQNAFFQLKLFSSPKPKRATGPNKKTNFTPQQRKCLFAYFRMIEKPSDEDKEEIARVVGVHKRSVHHFFKNNKKSK</sequence>
<keyword evidence="3 10" id="KW-0805">Transcription regulation</keyword>
<dbReference type="InterPro" id="IPR010982">
    <property type="entry name" value="Lambda_DNA-bd_dom_sf"/>
</dbReference>
<evidence type="ECO:0000256" key="2">
    <source>
        <dbReference type="ARBA" id="ARBA00008190"/>
    </source>
</evidence>
<dbReference type="PANTHER" id="PTHR14057:SF32">
    <property type="entry name" value="HOMEOBOX PROTEIN CEH-21-RELATED"/>
    <property type="match status" value="1"/>
</dbReference>
<dbReference type="GO" id="GO:0005634">
    <property type="term" value="C:nucleus"/>
    <property type="evidence" value="ECO:0007669"/>
    <property type="project" value="UniProtKB-SubCell"/>
</dbReference>
<dbReference type="SMART" id="SM01109">
    <property type="entry name" value="CUT"/>
    <property type="match status" value="1"/>
</dbReference>
<keyword evidence="7 8" id="KW-0539">Nucleus</keyword>
<dbReference type="SUPFAM" id="SSF46689">
    <property type="entry name" value="Homeodomain-like"/>
    <property type="match status" value="1"/>
</dbReference>
<keyword evidence="14" id="KW-1185">Reference proteome</keyword>
<dbReference type="InterPro" id="IPR001356">
    <property type="entry name" value="HD"/>
</dbReference>
<gene>
    <name evidence="13" type="ORF">CAEBREN_00796</name>
</gene>
<evidence type="ECO:0000256" key="9">
    <source>
        <dbReference type="RuleBase" id="RU000682"/>
    </source>
</evidence>
<keyword evidence="5 8" id="KW-0371">Homeobox</keyword>
<evidence type="ECO:0000256" key="8">
    <source>
        <dbReference type="PROSITE-ProRule" id="PRU00108"/>
    </source>
</evidence>
<dbReference type="AlphaFoldDB" id="G0NC40"/>
<keyword evidence="4 8" id="KW-0238">DNA-binding</keyword>
<dbReference type="InterPro" id="IPR003350">
    <property type="entry name" value="CUT_dom"/>
</dbReference>
<evidence type="ECO:0000256" key="7">
    <source>
        <dbReference type="ARBA" id="ARBA00023242"/>
    </source>
</evidence>
<comment type="subcellular location">
    <subcellularLocation>
        <location evidence="1 8 9">Nucleus</location>
    </subcellularLocation>
</comment>
<evidence type="ECO:0000256" key="1">
    <source>
        <dbReference type="ARBA" id="ARBA00004123"/>
    </source>
</evidence>
<dbReference type="InterPro" id="IPR009057">
    <property type="entry name" value="Homeodomain-like_sf"/>
</dbReference>
<proteinExistence type="inferred from homology"/>
<protein>
    <recommendedName>
        <fullName evidence="10">One cut domain family member</fullName>
    </recommendedName>
</protein>
<organism evidence="14">
    <name type="scientific">Caenorhabditis brenneri</name>
    <name type="common">Nematode worm</name>
    <dbReference type="NCBI Taxonomy" id="135651"/>
    <lineage>
        <taxon>Eukaryota</taxon>
        <taxon>Metazoa</taxon>
        <taxon>Ecdysozoa</taxon>
        <taxon>Nematoda</taxon>
        <taxon>Chromadorea</taxon>
        <taxon>Rhabditida</taxon>
        <taxon>Rhabditina</taxon>
        <taxon>Rhabditomorpha</taxon>
        <taxon>Rhabditoidea</taxon>
        <taxon>Rhabditidae</taxon>
        <taxon>Peloderinae</taxon>
        <taxon>Caenorhabditis</taxon>
    </lineage>
</organism>
<dbReference type="Gene3D" id="1.10.260.40">
    <property type="entry name" value="lambda repressor-like DNA-binding domains"/>
    <property type="match status" value="1"/>
</dbReference>
<evidence type="ECO:0000259" key="11">
    <source>
        <dbReference type="PROSITE" id="PS50071"/>
    </source>
</evidence>
<evidence type="ECO:0000259" key="12">
    <source>
        <dbReference type="PROSITE" id="PS51042"/>
    </source>
</evidence>
<dbReference type="InParanoid" id="G0NC40"/>
<dbReference type="PROSITE" id="PS51042">
    <property type="entry name" value="CUT"/>
    <property type="match status" value="1"/>
</dbReference>
<dbReference type="HOGENOM" id="CLU_696830_0_0_1"/>
<evidence type="ECO:0000256" key="4">
    <source>
        <dbReference type="ARBA" id="ARBA00023125"/>
    </source>
</evidence>
<feature type="domain" description="CUT" evidence="12">
    <location>
        <begin position="250"/>
        <end position="337"/>
    </location>
</feature>
<evidence type="ECO:0000256" key="6">
    <source>
        <dbReference type="ARBA" id="ARBA00023163"/>
    </source>
</evidence>
<accession>G0NC40</accession>
<keyword evidence="6 10" id="KW-0804">Transcription</keyword>
<name>G0NC40_CAEBE</name>
<evidence type="ECO:0000313" key="14">
    <source>
        <dbReference type="Proteomes" id="UP000008068"/>
    </source>
</evidence>
<reference evidence="14" key="1">
    <citation type="submission" date="2011-07" db="EMBL/GenBank/DDBJ databases">
        <authorList>
            <consortium name="Caenorhabditis brenneri Sequencing and Analysis Consortium"/>
            <person name="Wilson R.K."/>
        </authorList>
    </citation>
    <scope>NUCLEOTIDE SEQUENCE [LARGE SCALE GENOMIC DNA]</scope>
    <source>
        <strain evidence="14">PB2801</strain>
    </source>
</reference>
<dbReference type="PANTHER" id="PTHR14057">
    <property type="entry name" value="TRANSCRIPTION FACTOR ONECUT"/>
    <property type="match status" value="1"/>
</dbReference>
<comment type="similarity">
    <text evidence="2 10">Belongs to the CUT homeobox family.</text>
</comment>